<name>A0ABN2TU74_9ACTN</name>
<evidence type="ECO:0000313" key="2">
    <source>
        <dbReference type="EMBL" id="GAA2021565.1"/>
    </source>
</evidence>
<feature type="compositionally biased region" description="Low complexity" evidence="1">
    <location>
        <begin position="109"/>
        <end position="121"/>
    </location>
</feature>
<dbReference type="Proteomes" id="UP001500751">
    <property type="component" value="Unassembled WGS sequence"/>
</dbReference>
<evidence type="ECO:0000256" key="1">
    <source>
        <dbReference type="SAM" id="MobiDB-lite"/>
    </source>
</evidence>
<gene>
    <name evidence="2" type="ORF">GCM10009839_18330</name>
</gene>
<protein>
    <submittedName>
        <fullName evidence="2">Uncharacterized protein</fullName>
    </submittedName>
</protein>
<comment type="caution">
    <text evidence="2">The sequence shown here is derived from an EMBL/GenBank/DDBJ whole genome shotgun (WGS) entry which is preliminary data.</text>
</comment>
<dbReference type="EMBL" id="BAAAQN010000007">
    <property type="protein sequence ID" value="GAA2021565.1"/>
    <property type="molecule type" value="Genomic_DNA"/>
</dbReference>
<dbReference type="RefSeq" id="WP_344665072.1">
    <property type="nucleotide sequence ID" value="NZ_BAAAQN010000007.1"/>
</dbReference>
<proteinExistence type="predicted"/>
<accession>A0ABN2TU74</accession>
<keyword evidence="3" id="KW-1185">Reference proteome</keyword>
<reference evidence="2 3" key="1">
    <citation type="journal article" date="2019" name="Int. J. Syst. Evol. Microbiol.">
        <title>The Global Catalogue of Microorganisms (GCM) 10K type strain sequencing project: providing services to taxonomists for standard genome sequencing and annotation.</title>
        <authorList>
            <consortium name="The Broad Institute Genomics Platform"/>
            <consortium name="The Broad Institute Genome Sequencing Center for Infectious Disease"/>
            <person name="Wu L."/>
            <person name="Ma J."/>
        </authorList>
    </citation>
    <scope>NUCLEOTIDE SEQUENCE [LARGE SCALE GENOMIC DNA]</scope>
    <source>
        <strain evidence="2 3">JCM 16014</strain>
    </source>
</reference>
<organism evidence="2 3">
    <name type="scientific">Catenulispora yoronensis</name>
    <dbReference type="NCBI Taxonomy" id="450799"/>
    <lineage>
        <taxon>Bacteria</taxon>
        <taxon>Bacillati</taxon>
        <taxon>Actinomycetota</taxon>
        <taxon>Actinomycetes</taxon>
        <taxon>Catenulisporales</taxon>
        <taxon>Catenulisporaceae</taxon>
        <taxon>Catenulispora</taxon>
    </lineage>
</organism>
<evidence type="ECO:0000313" key="3">
    <source>
        <dbReference type="Proteomes" id="UP001500751"/>
    </source>
</evidence>
<sequence>MEASELADRVFDVVGPAIGARGAAAPARDEQQWSARKVEFGRVLLQEIYWRDKSTPSLETAVNDYSAGVKNHDAASVLRQQIKKMLESDAALADEVGRMLRARPDGDSAESGAETGTGAEAETIELFKR</sequence>
<feature type="region of interest" description="Disordered" evidence="1">
    <location>
        <begin position="102"/>
        <end position="129"/>
    </location>
</feature>